<accession>A0A2V2NA94</accession>
<comment type="caution">
    <text evidence="6">The sequence shown here is derived from an EMBL/GenBank/DDBJ whole genome shotgun (WGS) entry which is preliminary data.</text>
</comment>
<dbReference type="Pfam" id="PF02535">
    <property type="entry name" value="Zip"/>
    <property type="match status" value="1"/>
</dbReference>
<evidence type="ECO:0000313" key="6">
    <source>
        <dbReference type="EMBL" id="PWR74556.1"/>
    </source>
</evidence>
<feature type="transmembrane region" description="Helical" evidence="5">
    <location>
        <begin position="242"/>
        <end position="260"/>
    </location>
</feature>
<feature type="transmembrane region" description="Helical" evidence="5">
    <location>
        <begin position="68"/>
        <end position="86"/>
    </location>
</feature>
<keyword evidence="3 5" id="KW-1133">Transmembrane helix</keyword>
<dbReference type="GeneID" id="97607937"/>
<feature type="transmembrane region" description="Helical" evidence="5">
    <location>
        <begin position="180"/>
        <end position="202"/>
    </location>
</feature>
<evidence type="ECO:0000256" key="5">
    <source>
        <dbReference type="SAM" id="Phobius"/>
    </source>
</evidence>
<evidence type="ECO:0000313" key="7">
    <source>
        <dbReference type="Proteomes" id="UP000245934"/>
    </source>
</evidence>
<feature type="transmembrane region" description="Helical" evidence="5">
    <location>
        <begin position="37"/>
        <end position="56"/>
    </location>
</feature>
<dbReference type="GO" id="GO:0016020">
    <property type="term" value="C:membrane"/>
    <property type="evidence" value="ECO:0007669"/>
    <property type="project" value="UniProtKB-SubCell"/>
</dbReference>
<comment type="subcellular location">
    <subcellularLocation>
        <location evidence="1">Membrane</location>
        <topology evidence="1">Multi-pass membrane protein</topology>
    </subcellularLocation>
</comment>
<keyword evidence="4 5" id="KW-0472">Membrane</keyword>
<evidence type="ECO:0000256" key="1">
    <source>
        <dbReference type="ARBA" id="ARBA00004141"/>
    </source>
</evidence>
<dbReference type="PANTHER" id="PTHR11040:SF205">
    <property type="entry name" value="ZINC TRANSPORTER ZUPT"/>
    <property type="match status" value="1"/>
</dbReference>
<evidence type="ECO:0000256" key="4">
    <source>
        <dbReference type="ARBA" id="ARBA00023136"/>
    </source>
</evidence>
<dbReference type="PANTHER" id="PTHR11040">
    <property type="entry name" value="ZINC/IRON TRANSPORTER"/>
    <property type="match status" value="1"/>
</dbReference>
<dbReference type="RefSeq" id="WP_109940775.1">
    <property type="nucleotide sequence ID" value="NZ_CP176366.1"/>
</dbReference>
<name>A0A2V2NA94_9EURY</name>
<evidence type="ECO:0000256" key="2">
    <source>
        <dbReference type="ARBA" id="ARBA00022692"/>
    </source>
</evidence>
<dbReference type="NCBIfam" id="NF003243">
    <property type="entry name" value="PRK04201.1"/>
    <property type="match status" value="1"/>
</dbReference>
<dbReference type="Proteomes" id="UP000245934">
    <property type="component" value="Unassembled WGS sequence"/>
</dbReference>
<reference evidence="6 7" key="1">
    <citation type="submission" date="2018-05" db="EMBL/GenBank/DDBJ databases">
        <title>Draft genome of Methanospirillum stamsii Pt1.</title>
        <authorList>
            <person name="Dueholm M.S."/>
            <person name="Nielsen P.H."/>
            <person name="Bakmann L.F."/>
            <person name="Otzen D.E."/>
        </authorList>
    </citation>
    <scope>NUCLEOTIDE SEQUENCE [LARGE SCALE GENOMIC DNA]</scope>
    <source>
        <strain evidence="6 7">Pt1</strain>
    </source>
</reference>
<dbReference type="AlphaFoldDB" id="A0A2V2NA94"/>
<gene>
    <name evidence="6" type="ORF">DLD82_08915</name>
</gene>
<dbReference type="EMBL" id="QGMZ01000017">
    <property type="protein sequence ID" value="PWR74556.1"/>
    <property type="molecule type" value="Genomic_DNA"/>
</dbReference>
<proteinExistence type="predicted"/>
<dbReference type="GO" id="GO:0005385">
    <property type="term" value="F:zinc ion transmembrane transporter activity"/>
    <property type="evidence" value="ECO:0007669"/>
    <property type="project" value="TreeGrafter"/>
</dbReference>
<organism evidence="6 7">
    <name type="scientific">Methanospirillum stamsii</name>
    <dbReference type="NCBI Taxonomy" id="1277351"/>
    <lineage>
        <taxon>Archaea</taxon>
        <taxon>Methanobacteriati</taxon>
        <taxon>Methanobacteriota</taxon>
        <taxon>Stenosarchaea group</taxon>
        <taxon>Methanomicrobia</taxon>
        <taxon>Methanomicrobiales</taxon>
        <taxon>Methanospirillaceae</taxon>
        <taxon>Methanospirillum</taxon>
    </lineage>
</organism>
<evidence type="ECO:0000256" key="3">
    <source>
        <dbReference type="ARBA" id="ARBA00022989"/>
    </source>
</evidence>
<keyword evidence="7" id="KW-1185">Reference proteome</keyword>
<sequence>MPDMIIALFLTTLAGLSTAIGAMMVFVMKEPKKHFLSPALGFSAGVMIYISFVEMLPDTIEKVGEGMAIVAFFMGVMIFALIDFMIPKDYNPHNFFRVNNSKKEMGSETIGNSSLMRTGLFTALAIGIHNFPEGIATFATALSDINLGIVIAIAIALHNIPEGLSVSVPIYYATGSKRTAFKYSFLSGVAEPVGALIALLVLMPFMSDFLLSMLLAFVAGIMVYISIDEIIPTAHSYGKSHVVILGFILGMFVMAVSLLVL</sequence>
<keyword evidence="2 5" id="KW-0812">Transmembrane</keyword>
<feature type="transmembrane region" description="Helical" evidence="5">
    <location>
        <begin position="209"/>
        <end position="227"/>
    </location>
</feature>
<dbReference type="OrthoDB" id="11839at2157"/>
<protein>
    <submittedName>
        <fullName evidence="6">Zinc transporter ZupT</fullName>
    </submittedName>
</protein>
<dbReference type="InterPro" id="IPR003689">
    <property type="entry name" value="ZIP"/>
</dbReference>
<feature type="transmembrane region" description="Helical" evidence="5">
    <location>
        <begin position="138"/>
        <end position="160"/>
    </location>
</feature>